<evidence type="ECO:0000313" key="10">
    <source>
        <dbReference type="Proteomes" id="UP000054408"/>
    </source>
</evidence>
<keyword evidence="2" id="KW-0678">Repressor</keyword>
<dbReference type="InterPro" id="IPR036600">
    <property type="entry name" value="PAH_sf"/>
</dbReference>
<dbReference type="InterPro" id="IPR003822">
    <property type="entry name" value="PAH"/>
</dbReference>
<evidence type="ECO:0000256" key="4">
    <source>
        <dbReference type="ARBA" id="ARBA00023242"/>
    </source>
</evidence>
<name>A0A0L0DU38_THETB</name>
<keyword evidence="10" id="KW-1185">Reference proteome</keyword>
<keyword evidence="4 5" id="KW-0539">Nucleus</keyword>
<dbReference type="PROSITE" id="PS51477">
    <property type="entry name" value="PAH"/>
    <property type="match status" value="2"/>
</dbReference>
<dbReference type="PANTHER" id="PTHR12346:SF0">
    <property type="entry name" value="SIN3A, ISOFORM G"/>
    <property type="match status" value="1"/>
</dbReference>
<dbReference type="FunFam" id="1.20.1160.11:FF:000003">
    <property type="entry name" value="Paired amphipathic helix SIN3-like protein"/>
    <property type="match status" value="1"/>
</dbReference>
<dbReference type="OrthoDB" id="408954at2759"/>
<dbReference type="GO" id="GO:0016491">
    <property type="term" value="F:oxidoreductase activity"/>
    <property type="evidence" value="ECO:0007669"/>
    <property type="project" value="InterPro"/>
</dbReference>
<evidence type="ECO:0000259" key="8">
    <source>
        <dbReference type="Pfam" id="PF04116"/>
    </source>
</evidence>
<keyword evidence="7" id="KW-0812">Transmembrane</keyword>
<keyword evidence="7" id="KW-1133">Transmembrane helix</keyword>
<dbReference type="PANTHER" id="PTHR12346">
    <property type="entry name" value="SIN3B-RELATED"/>
    <property type="match status" value="1"/>
</dbReference>
<dbReference type="GO" id="GO:0070822">
    <property type="term" value="C:Sin3-type complex"/>
    <property type="evidence" value="ECO:0007669"/>
    <property type="project" value="TreeGrafter"/>
</dbReference>
<dbReference type="Gene3D" id="1.20.1160.11">
    <property type="entry name" value="Paired amphipathic helix"/>
    <property type="match status" value="2"/>
</dbReference>
<evidence type="ECO:0000256" key="7">
    <source>
        <dbReference type="SAM" id="Phobius"/>
    </source>
</evidence>
<reference evidence="9 10" key="1">
    <citation type="submission" date="2010-05" db="EMBL/GenBank/DDBJ databases">
        <title>The Genome Sequence of Thecamonas trahens ATCC 50062.</title>
        <authorList>
            <consortium name="The Broad Institute Genome Sequencing Platform"/>
            <person name="Russ C."/>
            <person name="Cuomo C."/>
            <person name="Shea T."/>
            <person name="Young S.K."/>
            <person name="Zeng Q."/>
            <person name="Koehrsen M."/>
            <person name="Haas B."/>
            <person name="Borodovsky M."/>
            <person name="Guigo R."/>
            <person name="Alvarado L."/>
            <person name="Berlin A."/>
            <person name="Bochicchio J."/>
            <person name="Borenstein D."/>
            <person name="Chapman S."/>
            <person name="Chen Z."/>
            <person name="Freedman E."/>
            <person name="Gellesch M."/>
            <person name="Goldberg J."/>
            <person name="Griggs A."/>
            <person name="Gujja S."/>
            <person name="Heilman E."/>
            <person name="Heiman D."/>
            <person name="Hepburn T."/>
            <person name="Howarth C."/>
            <person name="Jen D."/>
            <person name="Larson L."/>
            <person name="Mehta T."/>
            <person name="Park D."/>
            <person name="Pearson M."/>
            <person name="Roberts A."/>
            <person name="Saif S."/>
            <person name="Shenoy N."/>
            <person name="Sisk P."/>
            <person name="Stolte C."/>
            <person name="Sykes S."/>
            <person name="Thomson T."/>
            <person name="Walk T."/>
            <person name="White J."/>
            <person name="Yandava C."/>
            <person name="Burger G."/>
            <person name="Gray M.W."/>
            <person name="Holland P.W.H."/>
            <person name="King N."/>
            <person name="Lang F.B.F."/>
            <person name="Roger A.J."/>
            <person name="Ruiz-Trillo I."/>
            <person name="Lander E."/>
            <person name="Nusbaum C."/>
        </authorList>
    </citation>
    <scope>NUCLEOTIDE SEQUENCE [LARGE SCALE GENOMIC DNA]</scope>
    <source>
        <strain evidence="9 10">ATCC 50062</strain>
    </source>
</reference>
<dbReference type="eggNOG" id="KOG0873">
    <property type="taxonomic scope" value="Eukaryota"/>
</dbReference>
<feature type="domain" description="Fatty acid hydroxylase" evidence="8">
    <location>
        <begin position="435"/>
        <end position="568"/>
    </location>
</feature>
<dbReference type="GO" id="GO:0000122">
    <property type="term" value="P:negative regulation of transcription by RNA polymerase II"/>
    <property type="evidence" value="ECO:0007669"/>
    <property type="project" value="TreeGrafter"/>
</dbReference>
<dbReference type="InterPro" id="IPR006694">
    <property type="entry name" value="Fatty_acid_hydroxylase"/>
</dbReference>
<gene>
    <name evidence="9" type="ORF">AMSG_12425</name>
</gene>
<dbReference type="GO" id="GO:0005506">
    <property type="term" value="F:iron ion binding"/>
    <property type="evidence" value="ECO:0007669"/>
    <property type="project" value="InterPro"/>
</dbReference>
<accession>A0A0L0DU38</accession>
<feature type="compositionally biased region" description="Acidic residues" evidence="6">
    <location>
        <begin position="94"/>
        <end position="104"/>
    </location>
</feature>
<organism evidence="9 10">
    <name type="scientific">Thecamonas trahens ATCC 50062</name>
    <dbReference type="NCBI Taxonomy" id="461836"/>
    <lineage>
        <taxon>Eukaryota</taxon>
        <taxon>Apusozoa</taxon>
        <taxon>Apusomonadida</taxon>
        <taxon>Apusomonadidae</taxon>
        <taxon>Thecamonas</taxon>
    </lineage>
</organism>
<dbReference type="GO" id="GO:0008610">
    <property type="term" value="P:lipid biosynthetic process"/>
    <property type="evidence" value="ECO:0007669"/>
    <property type="project" value="InterPro"/>
</dbReference>
<dbReference type="eggNOG" id="KOG4204">
    <property type="taxonomic scope" value="Eukaryota"/>
</dbReference>
<dbReference type="SUPFAM" id="SSF47762">
    <property type="entry name" value="PAH2 domain"/>
    <property type="match status" value="2"/>
</dbReference>
<keyword evidence="7" id="KW-0472">Membrane</keyword>
<dbReference type="AlphaFoldDB" id="A0A0L0DU38"/>
<evidence type="ECO:0000256" key="1">
    <source>
        <dbReference type="ARBA" id="ARBA00004123"/>
    </source>
</evidence>
<dbReference type="Pfam" id="PF04116">
    <property type="entry name" value="FA_hydroxylase"/>
    <property type="match status" value="1"/>
</dbReference>
<evidence type="ECO:0000256" key="5">
    <source>
        <dbReference type="PROSITE-ProRule" id="PRU00810"/>
    </source>
</evidence>
<evidence type="ECO:0000256" key="6">
    <source>
        <dbReference type="SAM" id="MobiDB-lite"/>
    </source>
</evidence>
<keyword evidence="3" id="KW-0677">Repeat</keyword>
<dbReference type="RefSeq" id="XP_013752882.1">
    <property type="nucleotide sequence ID" value="XM_013897428.1"/>
</dbReference>
<evidence type="ECO:0000256" key="3">
    <source>
        <dbReference type="ARBA" id="ARBA00022737"/>
    </source>
</evidence>
<dbReference type="EMBL" id="GL349504">
    <property type="protein sequence ID" value="KNC55770.1"/>
    <property type="molecule type" value="Genomic_DNA"/>
</dbReference>
<dbReference type="Pfam" id="PF02671">
    <property type="entry name" value="PAH"/>
    <property type="match status" value="2"/>
</dbReference>
<protein>
    <recommendedName>
        <fullName evidence="8">Fatty acid hydroxylase domain-containing protein</fullName>
    </recommendedName>
</protein>
<proteinExistence type="predicted"/>
<dbReference type="GO" id="GO:0003714">
    <property type="term" value="F:transcription corepressor activity"/>
    <property type="evidence" value="ECO:0007669"/>
    <property type="project" value="InterPro"/>
</dbReference>
<evidence type="ECO:0000256" key="2">
    <source>
        <dbReference type="ARBA" id="ARBA00022491"/>
    </source>
</evidence>
<sequence>MASVESALEYLDAVKKANTSEPWRYNAFLDILKDFKSRAIDTPGVIAKVEELFAHDPHLIAGFNVFLPPDYRIVEDGQRSGPDASQALPSIETESSDDGDDGLESDGQASVGGPDGSIPLFDTAVEYVKNIKETFAEQPEVYTSFLALLHGYQQQTKSIAEVYADVCQLFASHQQLIHGFVHFLPSDQAPPASTQAELRLPQPAVHATAPLAPAAFEPTPEVMAALQSASQVFSDAERGHLATLWQASDPSLAVICAAYANDQDMDDLVDSLRRLLIYEQPAVTQSTLGRSIVTVNVCRAGWMAAVGVAVVYTGAVDAWLEASWLRLSTSEDAAARLFRLDSFEPILATVSFLVWLGMYYVLDNVLPVAMTRPFRIHRTAVSNKAWVIESTGRAQELLAYLMPLVVFDLCFQRRAGKLMAAGKCPSLWRLVGQVLSCLLVYDALFFCCHRAMHAVPALYKLHAKHHTHALQRAIETVRLTLVEQAVDVACSIVAVNVTGAHPMARMVYVPTITLLLCDLHSGYDWPFSLENVMPGAMWGGAVFHDLHHRNGRLHFGKFSKIWDRLCGTAAPS</sequence>
<evidence type="ECO:0000313" key="9">
    <source>
        <dbReference type="EMBL" id="KNC55770.1"/>
    </source>
</evidence>
<dbReference type="Proteomes" id="UP000054408">
    <property type="component" value="Unassembled WGS sequence"/>
</dbReference>
<dbReference type="InterPro" id="IPR039774">
    <property type="entry name" value="Sin3-like"/>
</dbReference>
<dbReference type="STRING" id="461836.A0A0L0DU38"/>
<comment type="subcellular location">
    <subcellularLocation>
        <location evidence="1 5">Nucleus</location>
    </subcellularLocation>
</comment>
<dbReference type="FunFam" id="1.20.1160.11:FF:000001">
    <property type="entry name" value="Paired amphipathic helix protein Sin3"/>
    <property type="match status" value="1"/>
</dbReference>
<feature type="transmembrane region" description="Helical" evidence="7">
    <location>
        <begin position="343"/>
        <end position="362"/>
    </location>
</feature>
<dbReference type="GeneID" id="25570339"/>
<feature type="region of interest" description="Disordered" evidence="6">
    <location>
        <begin position="76"/>
        <end position="116"/>
    </location>
</feature>